<name>A0A1I2C7J3_9BACT</name>
<keyword evidence="1" id="KW-0645">Protease</keyword>
<accession>A0A1I2C7J3</accession>
<keyword evidence="2" id="KW-0479">Metal-binding</keyword>
<keyword evidence="4" id="KW-0732">Signal</keyword>
<dbReference type="Gene3D" id="3.30.70.360">
    <property type="match status" value="1"/>
</dbReference>
<gene>
    <name evidence="6" type="ORF">SAMN04488541_1004117</name>
</gene>
<dbReference type="PANTHER" id="PTHR43270:SF8">
    <property type="entry name" value="DI- AND TRIPEPTIDASE DUG2-RELATED"/>
    <property type="match status" value="1"/>
</dbReference>
<keyword evidence="3" id="KW-0378">Hydrolase</keyword>
<evidence type="ECO:0000313" key="6">
    <source>
        <dbReference type="EMBL" id="SFE64155.1"/>
    </source>
</evidence>
<proteinExistence type="predicted"/>
<dbReference type="SUPFAM" id="SSF53187">
    <property type="entry name" value="Zn-dependent exopeptidases"/>
    <property type="match status" value="1"/>
</dbReference>
<evidence type="ECO:0000256" key="3">
    <source>
        <dbReference type="ARBA" id="ARBA00022801"/>
    </source>
</evidence>
<keyword evidence="7" id="KW-1185">Reference proteome</keyword>
<dbReference type="EMBL" id="FONY01000004">
    <property type="protein sequence ID" value="SFE64155.1"/>
    <property type="molecule type" value="Genomic_DNA"/>
</dbReference>
<dbReference type="OrthoDB" id="9761532at2"/>
<dbReference type="Pfam" id="PF07687">
    <property type="entry name" value="M20_dimer"/>
    <property type="match status" value="1"/>
</dbReference>
<protein>
    <submittedName>
        <fullName evidence="6">Acetylornithine deacetylase/Succinyl-diaminopimelate desuccinylase</fullName>
    </submittedName>
</protein>
<dbReference type="AlphaFoldDB" id="A0A1I2C7J3"/>
<dbReference type="PANTHER" id="PTHR43270">
    <property type="entry name" value="BETA-ALA-HIS DIPEPTIDASE"/>
    <property type="match status" value="1"/>
</dbReference>
<evidence type="ECO:0000256" key="2">
    <source>
        <dbReference type="ARBA" id="ARBA00022723"/>
    </source>
</evidence>
<dbReference type="InterPro" id="IPR051458">
    <property type="entry name" value="Cyt/Met_Dipeptidase"/>
</dbReference>
<dbReference type="GO" id="GO:0046872">
    <property type="term" value="F:metal ion binding"/>
    <property type="evidence" value="ECO:0007669"/>
    <property type="project" value="UniProtKB-KW"/>
</dbReference>
<dbReference type="InterPro" id="IPR002933">
    <property type="entry name" value="Peptidase_M20"/>
</dbReference>
<feature type="chain" id="PRO_5011727297" evidence="4">
    <location>
        <begin position="18"/>
        <end position="509"/>
    </location>
</feature>
<dbReference type="GO" id="GO:0008233">
    <property type="term" value="F:peptidase activity"/>
    <property type="evidence" value="ECO:0007669"/>
    <property type="project" value="UniProtKB-KW"/>
</dbReference>
<sequence length="509" mass="56369">MKILTLLFTLLTCQVYAQEVIEKVQNYRKANEHKLLKEYLQLLSIPNIASDSAHILKNADFIMGLMREKGIEKVQLLDAGKTETFAPPAIYGEVNVPNAKRTIIFYAHYDGQPVNPLQWSQGLSPFSPVFTDQSLEKEGKIIPIPTENEAINPEWRIYARSTSDDKGGVFSILNAYYALVKSGIKPTSNIKFFFEGEEEAGSAHLGKILEKYKNLLKSDLWIILDGPVHQSGRKQVVFGVRGDVNMSIKVFASKRPLHSGHYGNWAPNPAMQLVHLLASMKDETGKVLIDGFYDDVTPLSATEKQALAQVPSVDEQMRSELGFAKPEGGGISLVEAISLPSLNINGIQSANVGPMAANVIPTTATVVLDLRLVKGNDYVRQVEKVVNHIRKQGFFVTEEDPTEEERMKYPLIAKVSTKGGYNAQRTPMDLPIAQQVVKAVQSTSKEPIVLLPSSGGSLPLYLFEKHLNTPTITVGIPNHDNNQHAENENIRIQNLWNGIETVAALMTMK</sequence>
<evidence type="ECO:0000256" key="4">
    <source>
        <dbReference type="SAM" id="SignalP"/>
    </source>
</evidence>
<dbReference type="Gene3D" id="3.40.630.10">
    <property type="entry name" value="Zn peptidases"/>
    <property type="match status" value="1"/>
</dbReference>
<feature type="domain" description="Peptidase M20 dimerisation" evidence="5">
    <location>
        <begin position="246"/>
        <end position="392"/>
    </location>
</feature>
<evidence type="ECO:0000256" key="1">
    <source>
        <dbReference type="ARBA" id="ARBA00022670"/>
    </source>
</evidence>
<dbReference type="RefSeq" id="WP_091540060.1">
    <property type="nucleotide sequence ID" value="NZ_FONY01000004.1"/>
</dbReference>
<reference evidence="6 7" key="1">
    <citation type="submission" date="2016-10" db="EMBL/GenBank/DDBJ databases">
        <authorList>
            <person name="de Groot N.N."/>
        </authorList>
    </citation>
    <scope>NUCLEOTIDE SEQUENCE [LARGE SCALE GENOMIC DNA]</scope>
    <source>
        <strain>GEY</strain>
        <strain evidence="7">DSM 9560</strain>
    </source>
</reference>
<dbReference type="Pfam" id="PF01546">
    <property type="entry name" value="Peptidase_M20"/>
    <property type="match status" value="1"/>
</dbReference>
<evidence type="ECO:0000259" key="5">
    <source>
        <dbReference type="Pfam" id="PF07687"/>
    </source>
</evidence>
<dbReference type="STRING" id="1003.SAMN04488541_1004117"/>
<evidence type="ECO:0000313" key="7">
    <source>
        <dbReference type="Proteomes" id="UP000199513"/>
    </source>
</evidence>
<feature type="signal peptide" evidence="4">
    <location>
        <begin position="1"/>
        <end position="17"/>
    </location>
</feature>
<dbReference type="Proteomes" id="UP000199513">
    <property type="component" value="Unassembled WGS sequence"/>
</dbReference>
<dbReference type="GO" id="GO:0006508">
    <property type="term" value="P:proteolysis"/>
    <property type="evidence" value="ECO:0007669"/>
    <property type="project" value="UniProtKB-KW"/>
</dbReference>
<organism evidence="6 7">
    <name type="scientific">Thermoflexibacter ruber</name>
    <dbReference type="NCBI Taxonomy" id="1003"/>
    <lineage>
        <taxon>Bacteria</taxon>
        <taxon>Pseudomonadati</taxon>
        <taxon>Bacteroidota</taxon>
        <taxon>Cytophagia</taxon>
        <taxon>Cytophagales</taxon>
        <taxon>Thermoflexibacteraceae</taxon>
        <taxon>Thermoflexibacter</taxon>
    </lineage>
</organism>
<dbReference type="InterPro" id="IPR011650">
    <property type="entry name" value="Peptidase_M20_dimer"/>
</dbReference>